<evidence type="ECO:0000313" key="1">
    <source>
        <dbReference type="EMBL" id="SVA28154.1"/>
    </source>
</evidence>
<accession>A0A381UJM0</accession>
<dbReference type="AlphaFoldDB" id="A0A381UJM0"/>
<proteinExistence type="predicted"/>
<sequence>MIHLIVKYLKSAIALAGDAFELLHRN</sequence>
<gene>
    <name evidence="1" type="ORF">METZ01_LOCUS81008</name>
</gene>
<dbReference type="EMBL" id="UINC01006540">
    <property type="protein sequence ID" value="SVA28154.1"/>
    <property type="molecule type" value="Genomic_DNA"/>
</dbReference>
<name>A0A381UJM0_9ZZZZ</name>
<organism evidence="1">
    <name type="scientific">marine metagenome</name>
    <dbReference type="NCBI Taxonomy" id="408172"/>
    <lineage>
        <taxon>unclassified sequences</taxon>
        <taxon>metagenomes</taxon>
        <taxon>ecological metagenomes</taxon>
    </lineage>
</organism>
<protein>
    <submittedName>
        <fullName evidence="1">Uncharacterized protein</fullName>
    </submittedName>
</protein>
<reference evidence="1" key="1">
    <citation type="submission" date="2018-05" db="EMBL/GenBank/DDBJ databases">
        <authorList>
            <person name="Lanie J.A."/>
            <person name="Ng W.-L."/>
            <person name="Kazmierczak K.M."/>
            <person name="Andrzejewski T.M."/>
            <person name="Davidsen T.M."/>
            <person name="Wayne K.J."/>
            <person name="Tettelin H."/>
            <person name="Glass J.I."/>
            <person name="Rusch D."/>
            <person name="Podicherti R."/>
            <person name="Tsui H.-C.T."/>
            <person name="Winkler M.E."/>
        </authorList>
    </citation>
    <scope>NUCLEOTIDE SEQUENCE</scope>
</reference>